<gene>
    <name evidence="3" type="ORF">COV59_03735</name>
</gene>
<dbReference type="EMBL" id="PCWN01000008">
    <property type="protein sequence ID" value="PIR03758.1"/>
    <property type="molecule type" value="Genomic_DNA"/>
</dbReference>
<evidence type="ECO:0000259" key="2">
    <source>
        <dbReference type="Pfam" id="PF05050"/>
    </source>
</evidence>
<keyword evidence="1" id="KW-0472">Membrane</keyword>
<dbReference type="PANTHER" id="PTHR34203:SF15">
    <property type="entry name" value="SLL1173 PROTEIN"/>
    <property type="match status" value="1"/>
</dbReference>
<keyword evidence="1" id="KW-1133">Transmembrane helix</keyword>
<dbReference type="InterPro" id="IPR006342">
    <property type="entry name" value="FkbM_mtfrase"/>
</dbReference>
<name>A0A2H0N4F6_9BACT</name>
<dbReference type="SUPFAM" id="SSF53335">
    <property type="entry name" value="S-adenosyl-L-methionine-dependent methyltransferases"/>
    <property type="match status" value="1"/>
</dbReference>
<dbReference type="PANTHER" id="PTHR34203">
    <property type="entry name" value="METHYLTRANSFERASE, FKBM FAMILY PROTEIN"/>
    <property type="match status" value="1"/>
</dbReference>
<evidence type="ECO:0000313" key="4">
    <source>
        <dbReference type="Proteomes" id="UP000229600"/>
    </source>
</evidence>
<feature type="transmembrane region" description="Helical" evidence="1">
    <location>
        <begin position="20"/>
        <end position="37"/>
    </location>
</feature>
<proteinExistence type="predicted"/>
<dbReference type="Gene3D" id="3.40.50.150">
    <property type="entry name" value="Vaccinia Virus protein VP39"/>
    <property type="match status" value="1"/>
</dbReference>
<dbReference type="InterPro" id="IPR052514">
    <property type="entry name" value="SAM-dependent_MTase"/>
</dbReference>
<comment type="caution">
    <text evidence="3">The sequence shown here is derived from an EMBL/GenBank/DDBJ whole genome shotgun (WGS) entry which is preliminary data.</text>
</comment>
<evidence type="ECO:0000256" key="1">
    <source>
        <dbReference type="SAM" id="Phobius"/>
    </source>
</evidence>
<sequence>MIQKIVRWFKKLLNISQLGATPYFKCKLFFCYFALFLRRKITKKVRLEHFVRFQLRFEGKVFSFFVRNQLDFDLLKDTFIDGEYDFPFEIKPKVIFDMGSNIGATVIYFKLKYPEAKIFAFEPDPRNACSIHLNIEQFGSDVVLYNQAVYSKDNERIKFYSCEDLHWSSSIIQRKYVGDFVEVSTITVDKVIEDHNLDRVDIVKFDIEGAEYEVFEKIKNLNKLCYLTGEVHRDLVENKTLQDFYDILKERFEKIKVKENHNRAVVMFKNRTM</sequence>
<dbReference type="Pfam" id="PF05050">
    <property type="entry name" value="Methyltransf_21"/>
    <property type="match status" value="1"/>
</dbReference>
<protein>
    <recommendedName>
        <fullName evidence="2">Methyltransferase FkbM domain-containing protein</fullName>
    </recommendedName>
</protein>
<keyword evidence="1" id="KW-0812">Transmembrane</keyword>
<evidence type="ECO:0000313" key="3">
    <source>
        <dbReference type="EMBL" id="PIR03758.1"/>
    </source>
</evidence>
<dbReference type="InterPro" id="IPR029063">
    <property type="entry name" value="SAM-dependent_MTases_sf"/>
</dbReference>
<dbReference type="Proteomes" id="UP000229600">
    <property type="component" value="Unassembled WGS sequence"/>
</dbReference>
<accession>A0A2H0N4F6</accession>
<dbReference type="NCBIfam" id="TIGR01444">
    <property type="entry name" value="fkbM_fam"/>
    <property type="match status" value="1"/>
</dbReference>
<feature type="domain" description="Methyltransferase FkbM" evidence="2">
    <location>
        <begin position="97"/>
        <end position="235"/>
    </location>
</feature>
<dbReference type="AlphaFoldDB" id="A0A2H0N4F6"/>
<reference evidence="3 4" key="1">
    <citation type="submission" date="2017-09" db="EMBL/GenBank/DDBJ databases">
        <title>Depth-based differentiation of microbial function through sediment-hosted aquifers and enrichment of novel symbionts in the deep terrestrial subsurface.</title>
        <authorList>
            <person name="Probst A.J."/>
            <person name="Ladd B."/>
            <person name="Jarett J.K."/>
            <person name="Geller-Mcgrath D.E."/>
            <person name="Sieber C.M."/>
            <person name="Emerson J.B."/>
            <person name="Anantharaman K."/>
            <person name="Thomas B.C."/>
            <person name="Malmstrom R."/>
            <person name="Stieglmeier M."/>
            <person name="Klingl A."/>
            <person name="Woyke T."/>
            <person name="Ryan C.M."/>
            <person name="Banfield J.F."/>
        </authorList>
    </citation>
    <scope>NUCLEOTIDE SEQUENCE [LARGE SCALE GENOMIC DNA]</scope>
    <source>
        <strain evidence="3">CG11_big_fil_rev_8_21_14_0_20_39_34</strain>
    </source>
</reference>
<organism evidence="3 4">
    <name type="scientific">Candidatus Magasanikbacteria bacterium CG11_big_fil_rev_8_21_14_0_20_39_34</name>
    <dbReference type="NCBI Taxonomy" id="1974653"/>
    <lineage>
        <taxon>Bacteria</taxon>
        <taxon>Candidatus Magasanikiibacteriota</taxon>
    </lineage>
</organism>